<evidence type="ECO:0000256" key="1">
    <source>
        <dbReference type="ARBA" id="ARBA00009275"/>
    </source>
</evidence>
<dbReference type="PANTHER" id="PTHR46363">
    <property type="entry name" value="DEOXYRIBONUCLEASE TATDN2-RELATED"/>
    <property type="match status" value="1"/>
</dbReference>
<dbReference type="InterPro" id="IPR001130">
    <property type="entry name" value="TatD-like"/>
</dbReference>
<dbReference type="OrthoDB" id="9980814at2759"/>
<dbReference type="Gene3D" id="3.20.20.140">
    <property type="entry name" value="Metal-dependent hydrolases"/>
    <property type="match status" value="1"/>
</dbReference>
<dbReference type="EMBL" id="CAJOAY010003089">
    <property type="protein sequence ID" value="CAF4001381.1"/>
    <property type="molecule type" value="Genomic_DNA"/>
</dbReference>
<evidence type="ECO:0000313" key="7">
    <source>
        <dbReference type="EMBL" id="CAF4001381.1"/>
    </source>
</evidence>
<dbReference type="Pfam" id="PF01026">
    <property type="entry name" value="TatD_DNase"/>
    <property type="match status" value="1"/>
</dbReference>
<comment type="caution">
    <text evidence="4">The sequence shown here is derived from an EMBL/GenBank/DDBJ whole genome shotgun (WGS) entry which is preliminary data.</text>
</comment>
<dbReference type="Proteomes" id="UP000663881">
    <property type="component" value="Unassembled WGS sequence"/>
</dbReference>
<feature type="binding site" evidence="2">
    <location>
        <position position="38"/>
    </location>
    <ligand>
        <name>a divalent metal cation</name>
        <dbReference type="ChEBI" id="CHEBI:60240"/>
        <label>1</label>
    </ligand>
</feature>
<organism evidence="4 10">
    <name type="scientific">Adineta steineri</name>
    <dbReference type="NCBI Taxonomy" id="433720"/>
    <lineage>
        <taxon>Eukaryota</taxon>
        <taxon>Metazoa</taxon>
        <taxon>Spiralia</taxon>
        <taxon>Gnathifera</taxon>
        <taxon>Rotifera</taxon>
        <taxon>Eurotatoria</taxon>
        <taxon>Bdelloidea</taxon>
        <taxon>Adinetida</taxon>
        <taxon>Adinetidae</taxon>
        <taxon>Adineta</taxon>
    </lineage>
</organism>
<dbReference type="EMBL" id="CAJOBB010005306">
    <property type="protein sequence ID" value="CAF4123742.1"/>
    <property type="molecule type" value="Genomic_DNA"/>
</dbReference>
<evidence type="ECO:0000313" key="5">
    <source>
        <dbReference type="EMBL" id="CAF1436363.1"/>
    </source>
</evidence>
<reference evidence="4" key="1">
    <citation type="submission" date="2021-02" db="EMBL/GenBank/DDBJ databases">
        <authorList>
            <person name="Nowell W R."/>
        </authorList>
    </citation>
    <scope>NUCLEOTIDE SEQUENCE</scope>
</reference>
<dbReference type="EMBL" id="CAJNOE010000069">
    <property type="protein sequence ID" value="CAF0854042.1"/>
    <property type="molecule type" value="Genomic_DNA"/>
</dbReference>
<feature type="binding site" evidence="2">
    <location>
        <position position="170"/>
    </location>
    <ligand>
        <name>a divalent metal cation</name>
        <dbReference type="ChEBI" id="CHEBI:60240"/>
        <label>2</label>
    </ligand>
</feature>
<dbReference type="InterPro" id="IPR032466">
    <property type="entry name" value="Metal_Hydrolase"/>
</dbReference>
<evidence type="ECO:0000313" key="3">
    <source>
        <dbReference type="EMBL" id="CAF0853984.1"/>
    </source>
</evidence>
<evidence type="ECO:0000313" key="9">
    <source>
        <dbReference type="EMBL" id="CAF4146985.1"/>
    </source>
</evidence>
<evidence type="ECO:0000256" key="2">
    <source>
        <dbReference type="PIRSR" id="PIRSR005902-1"/>
    </source>
</evidence>
<dbReference type="AlphaFoldDB" id="A0A813WCQ4"/>
<evidence type="ECO:0000313" key="8">
    <source>
        <dbReference type="EMBL" id="CAF4123742.1"/>
    </source>
</evidence>
<dbReference type="Proteomes" id="UP000663844">
    <property type="component" value="Unassembled WGS sequence"/>
</dbReference>
<proteinExistence type="inferred from homology"/>
<dbReference type="EMBL" id="CAJNON010001171">
    <property type="protein sequence ID" value="CAF1436415.1"/>
    <property type="molecule type" value="Genomic_DNA"/>
</dbReference>
<evidence type="ECO:0000313" key="4">
    <source>
        <dbReference type="EMBL" id="CAF0854042.1"/>
    </source>
</evidence>
<sequence length="313" mass="36141">MHRCVLKNLCTTSISSSCDHKCDQKNHVPPNIPIYDGHIHLNQNVFKIHSDFVSTKTTPPIRDFYFINNYHKPNEWLTPITSLSLPHVHIYHTLGIHPKYFDPNFLHQILNNLKSRLEVSHLHSNSKDKIVAIGECGLDVTSTISLQQQLFAFEKQIDLATSFHIPLVLHCRGTHLYKKMYESLKSRIEHRNLSIHWHCINSHSDLHVVDLFLNTFPNAYIGINGSITYETNSNNSIMFQKWLIDRSTYLPDRIILETDYPHLSPKNLHGVYDPSCAIFGTALYLSEIIHSSDQHALAYLHASNTNIKLMYRL</sequence>
<dbReference type="SUPFAM" id="SSF51556">
    <property type="entry name" value="Metallo-dependent hydrolases"/>
    <property type="match status" value="1"/>
</dbReference>
<protein>
    <submittedName>
        <fullName evidence="4">Uncharacterized protein</fullName>
    </submittedName>
</protein>
<accession>A0A813WCQ4</accession>
<feature type="binding site" evidence="2">
    <location>
        <position position="259"/>
    </location>
    <ligand>
        <name>a divalent metal cation</name>
        <dbReference type="ChEBI" id="CHEBI:60240"/>
        <label>1</label>
    </ligand>
</feature>
<name>A0A813WCQ4_9BILA</name>
<dbReference type="GO" id="GO:0016788">
    <property type="term" value="F:hydrolase activity, acting on ester bonds"/>
    <property type="evidence" value="ECO:0007669"/>
    <property type="project" value="InterPro"/>
</dbReference>
<dbReference type="EMBL" id="CAJNOE010000069">
    <property type="protein sequence ID" value="CAF0853984.1"/>
    <property type="molecule type" value="Genomic_DNA"/>
</dbReference>
<dbReference type="Proteomes" id="UP000663860">
    <property type="component" value="Unassembled WGS sequence"/>
</dbReference>
<evidence type="ECO:0000313" key="6">
    <source>
        <dbReference type="EMBL" id="CAF1436415.1"/>
    </source>
</evidence>
<dbReference type="PIRSF" id="PIRSF005902">
    <property type="entry name" value="DNase_TatD"/>
    <property type="match status" value="1"/>
</dbReference>
<feature type="binding site" evidence="2">
    <location>
        <position position="198"/>
    </location>
    <ligand>
        <name>a divalent metal cation</name>
        <dbReference type="ChEBI" id="CHEBI:60240"/>
        <label>2</label>
    </ligand>
</feature>
<dbReference type="Proteomes" id="UP000663891">
    <property type="component" value="Unassembled WGS sequence"/>
</dbReference>
<dbReference type="Proteomes" id="UP000663868">
    <property type="component" value="Unassembled WGS sequence"/>
</dbReference>
<dbReference type="PROSITE" id="PS51257">
    <property type="entry name" value="PROKAR_LIPOPROTEIN"/>
    <property type="match status" value="1"/>
</dbReference>
<dbReference type="EMBL" id="CAJOAZ010006853">
    <property type="protein sequence ID" value="CAF4146985.1"/>
    <property type="molecule type" value="Genomic_DNA"/>
</dbReference>
<dbReference type="GO" id="GO:0046872">
    <property type="term" value="F:metal ion binding"/>
    <property type="evidence" value="ECO:0007669"/>
    <property type="project" value="UniProtKB-KW"/>
</dbReference>
<evidence type="ECO:0000313" key="10">
    <source>
        <dbReference type="Proteomes" id="UP000663860"/>
    </source>
</evidence>
<gene>
    <name evidence="3" type="ORF">IZO911_LOCUS9750</name>
    <name evidence="4" type="ORF">IZO911_LOCUS9753</name>
    <name evidence="8" type="ORF">KXQ929_LOCUS35792</name>
    <name evidence="7" type="ORF">OKA104_LOCUS29805</name>
    <name evidence="9" type="ORF">OXD698_LOCUS37857</name>
    <name evidence="5" type="ORF">VCS650_LOCUS38615</name>
    <name evidence="6" type="ORF">VCS650_LOCUS38618</name>
</gene>
<dbReference type="PANTHER" id="PTHR46363:SF1">
    <property type="entry name" value="DEOXYRIBONUCLEASE TATDN2-RELATED"/>
    <property type="match status" value="1"/>
</dbReference>
<feature type="binding site" evidence="2">
    <location>
        <position position="135"/>
    </location>
    <ligand>
        <name>a divalent metal cation</name>
        <dbReference type="ChEBI" id="CHEBI:60240"/>
        <label>1</label>
    </ligand>
</feature>
<feature type="binding site" evidence="2">
    <location>
        <position position="40"/>
    </location>
    <ligand>
        <name>a divalent metal cation</name>
        <dbReference type="ChEBI" id="CHEBI:60240"/>
        <label>1</label>
    </ligand>
</feature>
<comment type="similarity">
    <text evidence="1">Belongs to the metallo-dependent hydrolases superfamily. TatD-type hydrolase family.</text>
</comment>
<keyword evidence="2" id="KW-0479">Metal-binding</keyword>
<dbReference type="EMBL" id="CAJNON010001171">
    <property type="protein sequence ID" value="CAF1436363.1"/>
    <property type="molecule type" value="Genomic_DNA"/>
</dbReference>